<dbReference type="PANTHER" id="PTHR47691:SF3">
    <property type="entry name" value="HTH-TYPE TRANSCRIPTIONAL REGULATOR RV0890C-RELATED"/>
    <property type="match status" value="1"/>
</dbReference>
<name>A0AAE8KF19_ACIPI</name>
<dbReference type="AlphaFoldDB" id="A0AAE8KF19"/>
<dbReference type="PANTHER" id="PTHR47691">
    <property type="entry name" value="REGULATOR-RELATED"/>
    <property type="match status" value="1"/>
</dbReference>
<evidence type="ECO:0000256" key="1">
    <source>
        <dbReference type="PROSITE-ProRule" id="PRU00339"/>
    </source>
</evidence>
<dbReference type="InterPro" id="IPR011990">
    <property type="entry name" value="TPR-like_helical_dom_sf"/>
</dbReference>
<dbReference type="SUPFAM" id="SSF52540">
    <property type="entry name" value="P-loop containing nucleoside triphosphate hydrolases"/>
    <property type="match status" value="1"/>
</dbReference>
<organism evidence="3 4">
    <name type="scientific">Acinetobacter pittii</name>
    <name type="common">Acinetobacter genomosp. 3</name>
    <dbReference type="NCBI Taxonomy" id="48296"/>
    <lineage>
        <taxon>Bacteria</taxon>
        <taxon>Pseudomonadati</taxon>
        <taxon>Pseudomonadota</taxon>
        <taxon>Gammaproteobacteria</taxon>
        <taxon>Moraxellales</taxon>
        <taxon>Moraxellaceae</taxon>
        <taxon>Acinetobacter</taxon>
        <taxon>Acinetobacter calcoaceticus/baumannii complex</taxon>
    </lineage>
</organism>
<dbReference type="PROSITE" id="PS50005">
    <property type="entry name" value="TPR"/>
    <property type="match status" value="1"/>
</dbReference>
<evidence type="ECO:0000259" key="2">
    <source>
        <dbReference type="Pfam" id="PF00931"/>
    </source>
</evidence>
<sequence>MIDQYYNILNKVKCIENKFEQANFLTPIIRSILQTTTISILEIAKKNIELDQIRYEDFLTRLTKPSDGLPWEIIDYLVPKIRSEYETEFLRGWFEKISNNESLSKKVNEWVQLRNKRFGHGVTDISVAEEWSTKMYDLAHSMLITFKNIIPSLDNKLDKYQDLKLTVPTSFNGNLIIFSEFVSRKSIWKLKGQYLSLDDASEFTKDLESDNLFTSGNIKVKKDFDLIEVLNNGKNEIICHNIPIRQTDMFEGRKEELDKVYEWLIDGDARLCLIYGDGGYGKTTLVLEILNKIIESNFDFSKNFPQYICFYSAKMTKWTEDGLVYFRSINPIIDDCIRELVRSQTRLEKEWFTIEGRALIDKASAFFRRANIGRDDILLVIDNTETLATSPEEIRELTESLTKISKFLARVIVTSRRREDIAAEPVLIQGLTEIEGVNLLNRLASEYNAKPLIQAGESRLRKVSNELMNKPLLIEAFVKYISHSNSSIDDAIEKYFSHSDEELLEFLYEDAWQRMNDLQKKVFLVLVNINYEIDNDVVSRACQLIRINIGEFNKALEETHFATILDYGTNYTLEIVSLANRFFLKKFINYSELIQSEIKSYALEVEVYVKEKEKVEKEFKRDRVTEAFRSQFAKLAKVYADKGEIEDAISMYRLAIQDDPLNSYLYDRFAWLLLNRTQNFIYALELSKKAVELDGNNIDAIVGLALAYYRNDDLENGDYYIDIAMNKGRTKAFCFLRKAIARYHLANKEVDLEKKAALYKDSLEQIKIAQKSLEIKLGYDAKNKEAIGHYHELILKKINILRFS</sequence>
<protein>
    <submittedName>
        <fullName evidence="3">ATP-binding protein</fullName>
    </submittedName>
</protein>
<dbReference type="GO" id="GO:0043531">
    <property type="term" value="F:ADP binding"/>
    <property type="evidence" value="ECO:0007669"/>
    <property type="project" value="InterPro"/>
</dbReference>
<dbReference type="EMBL" id="SGTH01000010">
    <property type="protein sequence ID" value="RZH25212.1"/>
    <property type="molecule type" value="Genomic_DNA"/>
</dbReference>
<proteinExistence type="predicted"/>
<keyword evidence="3" id="KW-0067">ATP-binding</keyword>
<feature type="repeat" description="TPR" evidence="1">
    <location>
        <begin position="629"/>
        <end position="662"/>
    </location>
</feature>
<dbReference type="Gene3D" id="3.40.50.300">
    <property type="entry name" value="P-loop containing nucleotide triphosphate hydrolases"/>
    <property type="match status" value="1"/>
</dbReference>
<keyword evidence="3" id="KW-0547">Nucleotide-binding</keyword>
<dbReference type="RefSeq" id="WP_130174248.1">
    <property type="nucleotide sequence ID" value="NZ_SGTH01000010.1"/>
</dbReference>
<feature type="domain" description="NB-ARC" evidence="2">
    <location>
        <begin position="254"/>
        <end position="299"/>
    </location>
</feature>
<reference evidence="3 4" key="1">
    <citation type="submission" date="2019-02" db="EMBL/GenBank/DDBJ databases">
        <title>The Batch Genome Submission of Acinetobacter spp. strains.</title>
        <authorList>
            <person name="Qin J."/>
            <person name="Hu Y."/>
            <person name="Ye H."/>
            <person name="Wei L."/>
            <person name="Feng Y."/>
            <person name="Zong Z."/>
        </authorList>
    </citation>
    <scope>NUCLEOTIDE SEQUENCE [LARGE SCALE GENOMIC DNA]</scope>
    <source>
        <strain evidence="3 4">WCHAP100012</strain>
    </source>
</reference>
<dbReference type="GO" id="GO:0005524">
    <property type="term" value="F:ATP binding"/>
    <property type="evidence" value="ECO:0007669"/>
    <property type="project" value="UniProtKB-KW"/>
</dbReference>
<comment type="caution">
    <text evidence="3">The sequence shown here is derived from an EMBL/GenBank/DDBJ whole genome shotgun (WGS) entry which is preliminary data.</text>
</comment>
<accession>A0AAE8KF19</accession>
<keyword evidence="1" id="KW-0802">TPR repeat</keyword>
<dbReference type="Gene3D" id="1.25.40.10">
    <property type="entry name" value="Tetratricopeptide repeat domain"/>
    <property type="match status" value="1"/>
</dbReference>
<dbReference type="Proteomes" id="UP000294065">
    <property type="component" value="Unassembled WGS sequence"/>
</dbReference>
<dbReference type="InterPro" id="IPR019734">
    <property type="entry name" value="TPR_rpt"/>
</dbReference>
<evidence type="ECO:0000313" key="3">
    <source>
        <dbReference type="EMBL" id="RZH25212.1"/>
    </source>
</evidence>
<dbReference type="InterPro" id="IPR002182">
    <property type="entry name" value="NB-ARC"/>
</dbReference>
<dbReference type="InterPro" id="IPR027417">
    <property type="entry name" value="P-loop_NTPase"/>
</dbReference>
<dbReference type="SUPFAM" id="SSF48452">
    <property type="entry name" value="TPR-like"/>
    <property type="match status" value="1"/>
</dbReference>
<dbReference type="Pfam" id="PF00931">
    <property type="entry name" value="NB-ARC"/>
    <property type="match status" value="1"/>
</dbReference>
<gene>
    <name evidence="3" type="ORF">EXD98_18260</name>
</gene>
<evidence type="ECO:0000313" key="4">
    <source>
        <dbReference type="Proteomes" id="UP000294065"/>
    </source>
</evidence>